<dbReference type="Proteomes" id="UP000479710">
    <property type="component" value="Unassembled WGS sequence"/>
</dbReference>
<accession>A0A6G1ENX2</accession>
<evidence type="ECO:0000313" key="1">
    <source>
        <dbReference type="EMBL" id="KAF0926305.1"/>
    </source>
</evidence>
<dbReference type="PANTHER" id="PTHR33085">
    <property type="entry name" value="OS12G0113100 PROTEIN-RELATED"/>
    <property type="match status" value="1"/>
</dbReference>
<dbReference type="Pfam" id="PF07893">
    <property type="entry name" value="DUF1668"/>
    <property type="match status" value="1"/>
</dbReference>
<dbReference type="EMBL" id="SPHZ02000001">
    <property type="protein sequence ID" value="KAF0936133.1"/>
    <property type="molecule type" value="Genomic_DNA"/>
</dbReference>
<keyword evidence="3" id="KW-1185">Reference proteome</keyword>
<dbReference type="InterPro" id="IPR012871">
    <property type="entry name" value="DUF1668_ORYSA"/>
</dbReference>
<comment type="caution">
    <text evidence="1">The sequence shown here is derived from an EMBL/GenBank/DDBJ whole genome shotgun (WGS) entry which is preliminary data.</text>
</comment>
<dbReference type="PANTHER" id="PTHR33085:SF123">
    <property type="entry name" value="OS02G0604200 PROTEIN"/>
    <property type="match status" value="1"/>
</dbReference>
<dbReference type="OrthoDB" id="682031at2759"/>
<sequence length="220" mass="25355">MTKRPADERSGGRSPKLPTRRRKHLYLVLDDWELGYSIRKVGLSLGFESNEADDDGMIYRTIEQRLPRAVFRLEAPHERPGQFVPFGTKIMFMGTIDSPWGTAPMYDVRTRALTSAPRRDLETSPLRCAYMQVDGKLFLLDQGEFEMLQPPPPPLDNDGPAGVEVKFDWSWCTLPSPPYHHVISHAEHPDQRTMVFSMTKYSMKKYTERLATFSFDLERS</sequence>
<evidence type="ECO:0000313" key="2">
    <source>
        <dbReference type="EMBL" id="KAF0936133.1"/>
    </source>
</evidence>
<organism evidence="1 3">
    <name type="scientific">Oryza meyeriana var. granulata</name>
    <dbReference type="NCBI Taxonomy" id="110450"/>
    <lineage>
        <taxon>Eukaryota</taxon>
        <taxon>Viridiplantae</taxon>
        <taxon>Streptophyta</taxon>
        <taxon>Embryophyta</taxon>
        <taxon>Tracheophyta</taxon>
        <taxon>Spermatophyta</taxon>
        <taxon>Magnoliopsida</taxon>
        <taxon>Liliopsida</taxon>
        <taxon>Poales</taxon>
        <taxon>Poaceae</taxon>
        <taxon>BOP clade</taxon>
        <taxon>Oryzoideae</taxon>
        <taxon>Oryzeae</taxon>
        <taxon>Oryzinae</taxon>
        <taxon>Oryza</taxon>
        <taxon>Oryza meyeriana</taxon>
    </lineage>
</organism>
<evidence type="ECO:0008006" key="4">
    <source>
        <dbReference type="Google" id="ProtNLM"/>
    </source>
</evidence>
<dbReference type="EMBL" id="SPHZ02000003">
    <property type="protein sequence ID" value="KAF0926305.1"/>
    <property type="molecule type" value="Genomic_DNA"/>
</dbReference>
<protein>
    <recommendedName>
        <fullName evidence="4">DUF1618 domain-containing protein</fullName>
    </recommendedName>
</protein>
<gene>
    <name evidence="1" type="ORF">E2562_022228</name>
    <name evidence="2" type="ORF">E2562_038859</name>
</gene>
<reference evidence="1 3" key="1">
    <citation type="submission" date="2019-11" db="EMBL/GenBank/DDBJ databases">
        <title>Whole genome sequence of Oryza granulata.</title>
        <authorList>
            <person name="Li W."/>
        </authorList>
    </citation>
    <scope>NUCLEOTIDE SEQUENCE [LARGE SCALE GENOMIC DNA]</scope>
    <source>
        <strain evidence="3">cv. Menghai</strain>
        <tissue evidence="1">Leaf</tissue>
    </source>
</reference>
<name>A0A6G1ENX2_9ORYZ</name>
<dbReference type="AlphaFoldDB" id="A0A6G1ENX2"/>
<evidence type="ECO:0000313" key="3">
    <source>
        <dbReference type="Proteomes" id="UP000479710"/>
    </source>
</evidence>
<proteinExistence type="predicted"/>